<name>A0ACC3S3P8_9PEZI</name>
<proteinExistence type="predicted"/>
<protein>
    <submittedName>
        <fullName evidence="1">Uncharacterized protein</fullName>
    </submittedName>
</protein>
<evidence type="ECO:0000313" key="2">
    <source>
        <dbReference type="Proteomes" id="UP001320706"/>
    </source>
</evidence>
<comment type="caution">
    <text evidence="1">The sequence shown here is derived from an EMBL/GenBank/DDBJ whole genome shotgun (WGS) entry which is preliminary data.</text>
</comment>
<accession>A0ACC3S3P8</accession>
<organism evidence="1 2">
    <name type="scientific">Zalaria obscura</name>
    <dbReference type="NCBI Taxonomy" id="2024903"/>
    <lineage>
        <taxon>Eukaryota</taxon>
        <taxon>Fungi</taxon>
        <taxon>Dikarya</taxon>
        <taxon>Ascomycota</taxon>
        <taxon>Pezizomycotina</taxon>
        <taxon>Dothideomycetes</taxon>
        <taxon>Dothideomycetidae</taxon>
        <taxon>Dothideales</taxon>
        <taxon>Zalariaceae</taxon>
        <taxon>Zalaria</taxon>
    </lineage>
</organism>
<keyword evidence="2" id="KW-1185">Reference proteome</keyword>
<dbReference type="Proteomes" id="UP001320706">
    <property type="component" value="Unassembled WGS sequence"/>
</dbReference>
<gene>
    <name evidence="1" type="ORF">M8818_007334</name>
</gene>
<reference evidence="1" key="1">
    <citation type="submission" date="2024-02" db="EMBL/GenBank/DDBJ databases">
        <title>Metagenome Assembled Genome of Zalaria obscura JY119.</title>
        <authorList>
            <person name="Vighnesh L."/>
            <person name="Jagadeeshwari U."/>
            <person name="Venkata Ramana C."/>
            <person name="Sasikala C."/>
        </authorList>
    </citation>
    <scope>NUCLEOTIDE SEQUENCE</scope>
    <source>
        <strain evidence="1">JY119</strain>
    </source>
</reference>
<dbReference type="EMBL" id="JAMKPW020000043">
    <property type="protein sequence ID" value="KAK8194147.1"/>
    <property type="molecule type" value="Genomic_DNA"/>
</dbReference>
<evidence type="ECO:0000313" key="1">
    <source>
        <dbReference type="EMBL" id="KAK8194147.1"/>
    </source>
</evidence>
<sequence length="386" mass="41791">MKLTIPSLTALAATASAKIYYAGVAESGGEFGVYGAKGTGLPGRFGVDYAFINESTVDIFVGQGVNVFRVAFLLERMCPLAYGLGARFNETYFGYFNDAVEYITKTKGVYCILDPHNYMRYNDPSMQPGSGSVIGNTSDPNAATTAQFQAFWHELASRYVHNEKVIFGIMNEPHDMPTQLVLTDDQAAINGIRKSGAKQLIIAPGNGYTGGHSWNQSAGGDAPSSEYLYKITDPVGNTGMDIHEYLDVDFSGGHSICNQSFPANLAYLTSWLKEHNLKAMVTEFGGDNNTMCENYLRQAVTYMADNPEYIGWTAWAAGPLWGTSSPCCTDGRALGSLEPGSRASDGSPGLYYTVWLKYILPLLPKNLQRNGMSSINGPAGPKGPRT</sequence>